<evidence type="ECO:0000313" key="3">
    <source>
        <dbReference type="Proteomes" id="UP000215188"/>
    </source>
</evidence>
<protein>
    <recommendedName>
        <fullName evidence="4">DUF4124 domain-containing protein</fullName>
    </recommendedName>
</protein>
<keyword evidence="3" id="KW-1185">Reference proteome</keyword>
<name>A0A229FU35_9BURK</name>
<proteinExistence type="predicted"/>
<keyword evidence="1" id="KW-0732">Signal</keyword>
<feature type="chain" id="PRO_5012353102" description="DUF4124 domain-containing protein" evidence="1">
    <location>
        <begin position="22"/>
        <end position="156"/>
    </location>
</feature>
<evidence type="ECO:0000256" key="1">
    <source>
        <dbReference type="SAM" id="SignalP"/>
    </source>
</evidence>
<dbReference type="AlphaFoldDB" id="A0A229FU35"/>
<evidence type="ECO:0008006" key="4">
    <source>
        <dbReference type="Google" id="ProtNLM"/>
    </source>
</evidence>
<comment type="caution">
    <text evidence="2">The sequence shown here is derived from an EMBL/GenBank/DDBJ whole genome shotgun (WGS) entry which is preliminary data.</text>
</comment>
<organism evidence="2 3">
    <name type="scientific">Polynucleobacter cosmopolitanus</name>
    <dbReference type="NCBI Taxonomy" id="351345"/>
    <lineage>
        <taxon>Bacteria</taxon>
        <taxon>Pseudomonadati</taxon>
        <taxon>Pseudomonadota</taxon>
        <taxon>Betaproteobacteria</taxon>
        <taxon>Burkholderiales</taxon>
        <taxon>Burkholderiaceae</taxon>
        <taxon>Polynucleobacter</taxon>
    </lineage>
</organism>
<dbReference type="Proteomes" id="UP000215188">
    <property type="component" value="Unassembled WGS sequence"/>
</dbReference>
<reference evidence="2 3" key="1">
    <citation type="submission" date="2017-06" db="EMBL/GenBank/DDBJ databases">
        <title>Reclassification of a Polynucleobacter cosmopolitanus strain isolated from tropical Lake Victoria as Polynucleobacter victoriensis comb. nov.</title>
        <authorList>
            <person name="Hahn M.W."/>
        </authorList>
    </citation>
    <scope>NUCLEOTIDE SEQUENCE [LARGE SCALE GENOMIC DNA]</scope>
    <source>
        <strain evidence="2 3">MWH-MoIso2</strain>
    </source>
</reference>
<dbReference type="EMBL" id="NJGG01000001">
    <property type="protein sequence ID" value="OXL15526.1"/>
    <property type="molecule type" value="Genomic_DNA"/>
</dbReference>
<evidence type="ECO:0000313" key="2">
    <source>
        <dbReference type="EMBL" id="OXL15526.1"/>
    </source>
</evidence>
<accession>A0A229FU35</accession>
<feature type="signal peptide" evidence="1">
    <location>
        <begin position="1"/>
        <end position="21"/>
    </location>
</feature>
<gene>
    <name evidence="2" type="ORF">AOC33_00030</name>
</gene>
<sequence>MECAVKVFAVLLIFVSQLAFAQGDVANCTDEKGYTYYPNFGGVTPKNKKTWREESTTGKKIVVTNNNGQYDLIYSDTKRNQVFSALQEGAKISLISKTPNEFSLLVVFIGSNEIYSFRTSDDGKFEYVHTLIRSEMIPKISAAIGACQQINFQLVH</sequence>